<evidence type="ECO:0000313" key="2">
    <source>
        <dbReference type="EMBL" id="PGH20124.1"/>
    </source>
</evidence>
<evidence type="ECO:0000313" key="3">
    <source>
        <dbReference type="Proteomes" id="UP000224634"/>
    </source>
</evidence>
<keyword evidence="3" id="KW-1185">Reference proteome</keyword>
<feature type="compositionally biased region" description="Basic and acidic residues" evidence="1">
    <location>
        <begin position="14"/>
        <end position="23"/>
    </location>
</feature>
<feature type="compositionally biased region" description="Basic residues" evidence="1">
    <location>
        <begin position="1"/>
        <end position="13"/>
    </location>
</feature>
<protein>
    <submittedName>
        <fullName evidence="2">Uncharacterized protein</fullName>
    </submittedName>
</protein>
<feature type="region of interest" description="Disordered" evidence="1">
    <location>
        <begin position="521"/>
        <end position="544"/>
    </location>
</feature>
<name>A0A2B7Y7R2_POLH7</name>
<comment type="caution">
    <text evidence="2">The sequence shown here is derived from an EMBL/GenBank/DDBJ whole genome shotgun (WGS) entry which is preliminary data.</text>
</comment>
<gene>
    <name evidence="2" type="ORF">AJ80_03692</name>
</gene>
<dbReference type="STRING" id="1447883.A0A2B7Y7R2"/>
<sequence length="544" mass="61851">MGFLKHFRKKKSRSKDFQHESKHNYSQSDSYHHQYSAPRRDYTRCLPDNVLQNIFAQLCPHALDGSLSSAEESMTDDGCMLCDMRDLAHCVLACKKWYRQAQPILYQHVRIDAVHYCELEIKLSAMRKKNSFIAHNIEPQDPPRGRLILFMRTVREAQHLANLVLSLRMPYMAREACKVELARTVSVLPNLRYVDLPTGFFSDDASSFTLKQELVARCPEIRRMKYTRGAERSFAMIPRARTWMNLEVLELVKLDVEPNILLLALNSFPRLKDLKLEQLQWLEDPVFKPLPSLPQFPPIQRLTLQDIPKITARGLATYLSFPQNRDALKHLKLNNTGVRAETLHEILTRAPHLSSLSIQQDVTRPFPMEDIPPLASRSLILLHYEITSESGRYGIQPVSASYYSYLMSSLLSGSLPALVDLYVRDAHFPDTLLLAPPPRFGNTNGTSRTQGLNQSLSVYSKGLDELEWNFTSYEPFAPAGRRGSVTRPVSFHGAQLSPAWGGEARKSVLVGNGFGGFLAVPADEERPKSSSGWRNSTAKKDLWR</sequence>
<dbReference type="InterPro" id="IPR032675">
    <property type="entry name" value="LRR_dom_sf"/>
</dbReference>
<proteinExistence type="predicted"/>
<feature type="region of interest" description="Disordered" evidence="1">
    <location>
        <begin position="1"/>
        <end position="34"/>
    </location>
</feature>
<dbReference type="OrthoDB" id="5405297at2759"/>
<reference evidence="2 3" key="1">
    <citation type="submission" date="2017-10" db="EMBL/GenBank/DDBJ databases">
        <title>Comparative genomics in systemic dimorphic fungi from Ajellomycetaceae.</title>
        <authorList>
            <person name="Munoz J.F."/>
            <person name="Mcewen J.G."/>
            <person name="Clay O.K."/>
            <person name="Cuomo C.A."/>
        </authorList>
    </citation>
    <scope>NUCLEOTIDE SEQUENCE [LARGE SCALE GENOMIC DNA]</scope>
    <source>
        <strain evidence="2 3">UAMH7299</strain>
    </source>
</reference>
<dbReference type="EMBL" id="PDNA01000042">
    <property type="protein sequence ID" value="PGH20124.1"/>
    <property type="molecule type" value="Genomic_DNA"/>
</dbReference>
<evidence type="ECO:0000256" key="1">
    <source>
        <dbReference type="SAM" id="MobiDB-lite"/>
    </source>
</evidence>
<feature type="compositionally biased region" description="Low complexity" evidence="1">
    <location>
        <begin position="25"/>
        <end position="34"/>
    </location>
</feature>
<accession>A0A2B7Y7R2</accession>
<dbReference type="SUPFAM" id="SSF52047">
    <property type="entry name" value="RNI-like"/>
    <property type="match status" value="1"/>
</dbReference>
<dbReference type="Gene3D" id="3.80.10.10">
    <property type="entry name" value="Ribonuclease Inhibitor"/>
    <property type="match status" value="1"/>
</dbReference>
<dbReference type="AlphaFoldDB" id="A0A2B7Y7R2"/>
<dbReference type="Gene3D" id="1.20.1280.50">
    <property type="match status" value="1"/>
</dbReference>
<dbReference type="Proteomes" id="UP000224634">
    <property type="component" value="Unassembled WGS sequence"/>
</dbReference>
<organism evidence="2 3">
    <name type="scientific">Polytolypa hystricis (strain UAMH7299)</name>
    <dbReference type="NCBI Taxonomy" id="1447883"/>
    <lineage>
        <taxon>Eukaryota</taxon>
        <taxon>Fungi</taxon>
        <taxon>Dikarya</taxon>
        <taxon>Ascomycota</taxon>
        <taxon>Pezizomycotina</taxon>
        <taxon>Eurotiomycetes</taxon>
        <taxon>Eurotiomycetidae</taxon>
        <taxon>Onygenales</taxon>
        <taxon>Onygenales incertae sedis</taxon>
        <taxon>Polytolypa</taxon>
    </lineage>
</organism>